<dbReference type="InterPro" id="IPR005076">
    <property type="entry name" value="Glyco_trans_6"/>
</dbReference>
<dbReference type="SUPFAM" id="SSF53448">
    <property type="entry name" value="Nucleotide-diphospho-sugar transferases"/>
    <property type="match status" value="1"/>
</dbReference>
<proteinExistence type="inferred from homology"/>
<comment type="similarity">
    <text evidence="2">Belongs to the glycosyltransferase 6 family.</text>
</comment>
<dbReference type="GO" id="GO:0016020">
    <property type="term" value="C:membrane"/>
    <property type="evidence" value="ECO:0007669"/>
    <property type="project" value="UniProtKB-SubCell"/>
</dbReference>
<evidence type="ECO:0000256" key="5">
    <source>
        <dbReference type="ARBA" id="ARBA00022692"/>
    </source>
</evidence>
<comment type="subcellular location">
    <subcellularLocation>
        <location evidence="1">Membrane</location>
        <topology evidence="1">Single-pass type II membrane protein</topology>
    </subcellularLocation>
</comment>
<dbReference type="Proteomes" id="UP000550707">
    <property type="component" value="Unassembled WGS sequence"/>
</dbReference>
<dbReference type="Pfam" id="PF03414">
    <property type="entry name" value="Glyco_transf_6"/>
    <property type="match status" value="1"/>
</dbReference>
<comment type="caution">
    <text evidence="14">The sequence shown here is derived from an EMBL/GenBank/DDBJ whole genome shotgun (WGS) entry which is preliminary data.</text>
</comment>
<dbReference type="PANTHER" id="PTHR10462:SF27">
    <property type="entry name" value="GLYCOSYLTRANSFERASE 6 DOMAIN-CONTAINING PROTEIN 1-RELATED"/>
    <property type="match status" value="1"/>
</dbReference>
<keyword evidence="7" id="KW-1133">Transmembrane helix</keyword>
<evidence type="ECO:0000256" key="3">
    <source>
        <dbReference type="ARBA" id="ARBA00022676"/>
    </source>
</evidence>
<keyword evidence="12" id="KW-0479">Metal-binding</keyword>
<evidence type="ECO:0000256" key="2">
    <source>
        <dbReference type="ARBA" id="ARBA00010413"/>
    </source>
</evidence>
<feature type="chain" id="PRO_5029904402" evidence="13">
    <location>
        <begin position="26"/>
        <end position="308"/>
    </location>
</feature>
<keyword evidence="5" id="KW-0812">Transmembrane</keyword>
<evidence type="ECO:0000256" key="7">
    <source>
        <dbReference type="ARBA" id="ARBA00022989"/>
    </source>
</evidence>
<evidence type="ECO:0000256" key="6">
    <source>
        <dbReference type="ARBA" id="ARBA00022968"/>
    </source>
</evidence>
<feature type="active site" description="Nucleophile" evidence="10">
    <location>
        <position position="263"/>
    </location>
</feature>
<evidence type="ECO:0000256" key="1">
    <source>
        <dbReference type="ARBA" id="ARBA00004606"/>
    </source>
</evidence>
<feature type="signal peptide" evidence="13">
    <location>
        <begin position="1"/>
        <end position="25"/>
    </location>
</feature>
<evidence type="ECO:0000256" key="11">
    <source>
        <dbReference type="PIRSR" id="PIRSR605076-2"/>
    </source>
</evidence>
<protein>
    <submittedName>
        <fullName evidence="14">Glycosyltransferase 6 domain containing 1</fullName>
    </submittedName>
</protein>
<reference evidence="14 15" key="1">
    <citation type="journal article" date="2020" name="Nature">
        <title>Six reference-quality genomes reveal evolution of bat adaptations.</title>
        <authorList>
            <person name="Jebb D."/>
            <person name="Huang Z."/>
            <person name="Pippel M."/>
            <person name="Hughes G.M."/>
            <person name="Lavrichenko K."/>
            <person name="Devanna P."/>
            <person name="Winkler S."/>
            <person name="Jermiin L.S."/>
            <person name="Skirmuntt E.C."/>
            <person name="Katzourakis A."/>
            <person name="Burkitt-Gray L."/>
            <person name="Ray D.A."/>
            <person name="Sullivan K.A.M."/>
            <person name="Roscito J.G."/>
            <person name="Kirilenko B.M."/>
            <person name="Davalos L.M."/>
            <person name="Corthals A.P."/>
            <person name="Power M.L."/>
            <person name="Jones G."/>
            <person name="Ransome R.D."/>
            <person name="Dechmann D.K.N."/>
            <person name="Locatelli A.G."/>
            <person name="Puechmaille S.J."/>
            <person name="Fedrigo O."/>
            <person name="Jarvis E.D."/>
            <person name="Hiller M."/>
            <person name="Vernes S.C."/>
            <person name="Myers E.W."/>
            <person name="Teeling E.C."/>
        </authorList>
    </citation>
    <scope>NUCLEOTIDE SEQUENCE [LARGE SCALE GENOMIC DNA]</scope>
    <source>
        <strain evidence="14">MMolMol1</strain>
        <tissue evidence="14">Muscle</tissue>
    </source>
</reference>
<keyword evidence="4 14" id="KW-0808">Transferase</keyword>
<dbReference type="EMBL" id="JACASF010000014">
    <property type="protein sequence ID" value="KAF6433506.1"/>
    <property type="molecule type" value="Genomic_DNA"/>
</dbReference>
<keyword evidence="8" id="KW-0472">Membrane</keyword>
<gene>
    <name evidence="14" type="ORF">HJG59_005709</name>
</gene>
<name>A0A7J8EDT6_MOLMO</name>
<comment type="cofactor">
    <cofactor evidence="12">
        <name>Mn(2+)</name>
        <dbReference type="ChEBI" id="CHEBI:29035"/>
    </cofactor>
    <text evidence="12">Binds 1 Mn(2+) ion per subunit.</text>
</comment>
<organism evidence="14 15">
    <name type="scientific">Molossus molossus</name>
    <name type="common">Pallas' mastiff bat</name>
    <name type="synonym">Vespertilio molossus</name>
    <dbReference type="NCBI Taxonomy" id="27622"/>
    <lineage>
        <taxon>Eukaryota</taxon>
        <taxon>Metazoa</taxon>
        <taxon>Chordata</taxon>
        <taxon>Craniata</taxon>
        <taxon>Vertebrata</taxon>
        <taxon>Euteleostomi</taxon>
        <taxon>Mammalia</taxon>
        <taxon>Eutheria</taxon>
        <taxon>Laurasiatheria</taxon>
        <taxon>Chiroptera</taxon>
        <taxon>Yangochiroptera</taxon>
        <taxon>Molossidae</taxon>
        <taxon>Molossus</taxon>
    </lineage>
</organism>
<keyword evidence="3" id="KW-0328">Glycosyltransferase</keyword>
<evidence type="ECO:0000313" key="14">
    <source>
        <dbReference type="EMBL" id="KAF6433506.1"/>
    </source>
</evidence>
<accession>A0A7J8EDT6</accession>
<evidence type="ECO:0000256" key="8">
    <source>
        <dbReference type="ARBA" id="ARBA00023136"/>
    </source>
</evidence>
<feature type="binding site" evidence="11">
    <location>
        <position position="263"/>
    </location>
    <ligand>
        <name>an alpha-L-fucosyl-(1-&gt;2)-beta-D-galactosyl derivative</name>
        <dbReference type="ChEBI" id="CHEBI:140327"/>
    </ligand>
</feature>
<dbReference type="GO" id="GO:0016758">
    <property type="term" value="F:hexosyltransferase activity"/>
    <property type="evidence" value="ECO:0007669"/>
    <property type="project" value="InterPro"/>
</dbReference>
<feature type="binding site" evidence="12">
    <location>
        <position position="175"/>
    </location>
    <ligand>
        <name>Mn(2+)</name>
        <dbReference type="ChEBI" id="CHEBI:29035"/>
    </ligand>
</feature>
<evidence type="ECO:0000256" key="9">
    <source>
        <dbReference type="ARBA" id="ARBA00023180"/>
    </source>
</evidence>
<keyword evidence="13" id="KW-0732">Signal</keyword>
<keyword evidence="15" id="KW-1185">Reference proteome</keyword>
<keyword evidence="12" id="KW-0464">Manganese</keyword>
<dbReference type="PANTHER" id="PTHR10462">
    <property type="entry name" value="GLYCOSYLTRANSFERASE-RELATED"/>
    <property type="match status" value="1"/>
</dbReference>
<keyword evidence="6" id="KW-0735">Signal-anchor</keyword>
<dbReference type="Gene3D" id="3.90.550.10">
    <property type="entry name" value="Spore Coat Polysaccharide Biosynthesis Protein SpsA, Chain A"/>
    <property type="match status" value="1"/>
</dbReference>
<feature type="binding site" evidence="11">
    <location>
        <position position="195"/>
    </location>
    <ligand>
        <name>an alpha-L-fucosyl-(1-&gt;2)-beta-D-galactosyl derivative</name>
        <dbReference type="ChEBI" id="CHEBI:140327"/>
    </ligand>
</feature>
<keyword evidence="9" id="KW-0325">Glycoprotein</keyword>
<evidence type="ECO:0000256" key="10">
    <source>
        <dbReference type="PIRSR" id="PIRSR605076-1"/>
    </source>
</evidence>
<evidence type="ECO:0000313" key="15">
    <source>
        <dbReference type="Proteomes" id="UP000550707"/>
    </source>
</evidence>
<dbReference type="InterPro" id="IPR029044">
    <property type="entry name" value="Nucleotide-diphossugar_trans"/>
</dbReference>
<dbReference type="GO" id="GO:0046872">
    <property type="term" value="F:metal ion binding"/>
    <property type="evidence" value="ECO:0007669"/>
    <property type="project" value="UniProtKB-KW"/>
</dbReference>
<evidence type="ECO:0000256" key="4">
    <source>
        <dbReference type="ARBA" id="ARBA00022679"/>
    </source>
</evidence>
<feature type="binding site" evidence="11">
    <location>
        <position position="286"/>
    </location>
    <ligand>
        <name>an alpha-L-fucosyl-(1-&gt;2)-beta-D-galactosyl derivative</name>
        <dbReference type="ChEBI" id="CHEBI:140327"/>
    </ligand>
</feature>
<sequence length="308" mass="35606">MRSSTGKFLLLALLVLCLLLGLPHLRDPAELRLSDWFNPRNRPDVTTTTDWQAPVIWEGTFDRRVLQRFYGRQNLTVGLAVFATGRVADRYLDMFLKSANEHFMVGYPVIVYVMVDSSFKLPYLPPAPLRTFRVLAIKQDGWWPDLHFLRMKNLGKYVVSHIQEEADFLFSMSVDQIFQTDVGVETLGAAVAQLHAWWYFRDKQDFPYERELRSAAYIPLGEGDFFYDGAMLGGTPSRILDLVEAYTNGVLHDFNQGVHSTYERHLNKYFFLHKPTKLLSPEYNWDAAFYPPPPIQYVKVLQLAKKGL</sequence>
<dbReference type="GO" id="GO:0031982">
    <property type="term" value="C:vesicle"/>
    <property type="evidence" value="ECO:0007669"/>
    <property type="project" value="TreeGrafter"/>
</dbReference>
<dbReference type="GO" id="GO:0005975">
    <property type="term" value="P:carbohydrate metabolic process"/>
    <property type="evidence" value="ECO:0007669"/>
    <property type="project" value="InterPro"/>
</dbReference>
<dbReference type="AlphaFoldDB" id="A0A7J8EDT6"/>
<evidence type="ECO:0000256" key="13">
    <source>
        <dbReference type="SAM" id="SignalP"/>
    </source>
</evidence>
<dbReference type="FunFam" id="3.90.550.10:FF:000022">
    <property type="entry name" value="Histo-blood group ABO system transferase"/>
    <property type="match status" value="1"/>
</dbReference>
<dbReference type="GO" id="GO:0005794">
    <property type="term" value="C:Golgi apparatus"/>
    <property type="evidence" value="ECO:0007669"/>
    <property type="project" value="TreeGrafter"/>
</dbReference>
<evidence type="ECO:0000256" key="12">
    <source>
        <dbReference type="PIRSR" id="PIRSR605076-3"/>
    </source>
</evidence>